<keyword evidence="3" id="KW-1185">Reference proteome</keyword>
<keyword evidence="1" id="KW-1133">Transmembrane helix</keyword>
<dbReference type="Proteomes" id="UP001201812">
    <property type="component" value="Unassembled WGS sequence"/>
</dbReference>
<proteinExistence type="predicted"/>
<sequence>MQQVTQYCLLGDRKADPSKDSNFEFDFVHKGNCRRTGIVFYKIEKGIMLIGITFTLILFLPFAHSCFGWCPSENEKICNEDWISLVKVVDSYCGMTRPIGYTLKHLYVFKKNATFTSWRCKEQLGYPESFCTGRLYWPFTLDMEPLALPDKHPLSNFLEAIYLEGFPTNPRRLRVGYTYILSGYKTTDPLSIRECSSITHQVDDISTDALVRKLATVTPEECVIMLEEAKISNPSIESLINPSLPEP</sequence>
<dbReference type="EMBL" id="JAKKPZ010000172">
    <property type="protein sequence ID" value="KAI1699656.1"/>
    <property type="molecule type" value="Genomic_DNA"/>
</dbReference>
<reference evidence="2" key="1">
    <citation type="submission" date="2022-01" db="EMBL/GenBank/DDBJ databases">
        <title>Genome Sequence Resource for Two Populations of Ditylenchus destructor, the Migratory Endoparasitic Phytonematode.</title>
        <authorList>
            <person name="Zhang H."/>
            <person name="Lin R."/>
            <person name="Xie B."/>
        </authorList>
    </citation>
    <scope>NUCLEOTIDE SEQUENCE</scope>
    <source>
        <strain evidence="2">BazhouSP</strain>
    </source>
</reference>
<keyword evidence="1" id="KW-0472">Membrane</keyword>
<organism evidence="2 3">
    <name type="scientific">Ditylenchus destructor</name>
    <dbReference type="NCBI Taxonomy" id="166010"/>
    <lineage>
        <taxon>Eukaryota</taxon>
        <taxon>Metazoa</taxon>
        <taxon>Ecdysozoa</taxon>
        <taxon>Nematoda</taxon>
        <taxon>Chromadorea</taxon>
        <taxon>Rhabditida</taxon>
        <taxon>Tylenchina</taxon>
        <taxon>Tylenchomorpha</taxon>
        <taxon>Sphaerularioidea</taxon>
        <taxon>Anguinidae</taxon>
        <taxon>Anguininae</taxon>
        <taxon>Ditylenchus</taxon>
    </lineage>
</organism>
<dbReference type="AlphaFoldDB" id="A0AAD4MRV8"/>
<gene>
    <name evidence="2" type="ORF">DdX_17201</name>
</gene>
<evidence type="ECO:0000256" key="1">
    <source>
        <dbReference type="SAM" id="Phobius"/>
    </source>
</evidence>
<comment type="caution">
    <text evidence="2">The sequence shown here is derived from an EMBL/GenBank/DDBJ whole genome shotgun (WGS) entry which is preliminary data.</text>
</comment>
<evidence type="ECO:0000313" key="3">
    <source>
        <dbReference type="Proteomes" id="UP001201812"/>
    </source>
</evidence>
<accession>A0AAD4MRV8</accession>
<feature type="transmembrane region" description="Helical" evidence="1">
    <location>
        <begin position="46"/>
        <end position="64"/>
    </location>
</feature>
<evidence type="ECO:0000313" key="2">
    <source>
        <dbReference type="EMBL" id="KAI1699656.1"/>
    </source>
</evidence>
<protein>
    <submittedName>
        <fullName evidence="2">Uncharacterized protein</fullName>
    </submittedName>
</protein>
<name>A0AAD4MRV8_9BILA</name>
<keyword evidence="1" id="KW-0812">Transmembrane</keyword>